<dbReference type="Pfam" id="PF00107">
    <property type="entry name" value="ADH_zinc_N"/>
    <property type="match status" value="1"/>
</dbReference>
<evidence type="ECO:0000313" key="10">
    <source>
        <dbReference type="Proteomes" id="UP000198609"/>
    </source>
</evidence>
<dbReference type="Pfam" id="PF08240">
    <property type="entry name" value="ADH_N"/>
    <property type="match status" value="1"/>
</dbReference>
<dbReference type="GO" id="GO:0016616">
    <property type="term" value="F:oxidoreductase activity, acting on the CH-OH group of donors, NAD or NADP as acceptor"/>
    <property type="evidence" value="ECO:0007669"/>
    <property type="project" value="InterPro"/>
</dbReference>
<evidence type="ECO:0000256" key="5">
    <source>
        <dbReference type="ARBA" id="ARBA00023002"/>
    </source>
</evidence>
<reference evidence="10" key="1">
    <citation type="submission" date="2016-10" db="EMBL/GenBank/DDBJ databases">
        <authorList>
            <person name="Varghese N."/>
            <person name="Submissions S."/>
        </authorList>
    </citation>
    <scope>NUCLEOTIDE SEQUENCE [LARGE SCALE GENOMIC DNA]</scope>
    <source>
        <strain evidence="10">DSM 40318</strain>
    </source>
</reference>
<gene>
    <name evidence="9" type="ORF">SAMN04490356_7106</name>
</gene>
<accession>A0A1H4Y8A1</accession>
<dbReference type="PANTHER" id="PTHR43161:SF9">
    <property type="entry name" value="SORBITOL DEHYDROGENASE"/>
    <property type="match status" value="1"/>
</dbReference>
<evidence type="ECO:0000259" key="8">
    <source>
        <dbReference type="Pfam" id="PF08240"/>
    </source>
</evidence>
<feature type="compositionally biased region" description="Pro residues" evidence="6">
    <location>
        <begin position="348"/>
        <end position="360"/>
    </location>
</feature>
<evidence type="ECO:0000256" key="6">
    <source>
        <dbReference type="SAM" id="MobiDB-lite"/>
    </source>
</evidence>
<dbReference type="CDD" id="cd05285">
    <property type="entry name" value="sorbitol_DH"/>
    <property type="match status" value="1"/>
</dbReference>
<feature type="region of interest" description="Disordered" evidence="6">
    <location>
        <begin position="324"/>
        <end position="428"/>
    </location>
</feature>
<evidence type="ECO:0000256" key="1">
    <source>
        <dbReference type="ARBA" id="ARBA00001947"/>
    </source>
</evidence>
<feature type="compositionally biased region" description="Low complexity" evidence="6">
    <location>
        <begin position="406"/>
        <end position="421"/>
    </location>
</feature>
<feature type="compositionally biased region" description="Low complexity" evidence="6">
    <location>
        <begin position="333"/>
        <end position="344"/>
    </location>
</feature>
<keyword evidence="3" id="KW-0479">Metal-binding</keyword>
<dbReference type="GO" id="GO:0046872">
    <property type="term" value="F:metal ion binding"/>
    <property type="evidence" value="ECO:0007669"/>
    <property type="project" value="UniProtKB-KW"/>
</dbReference>
<dbReference type="InterPro" id="IPR013154">
    <property type="entry name" value="ADH-like_N"/>
</dbReference>
<comment type="similarity">
    <text evidence="2">Belongs to the zinc-containing alcohol dehydrogenase family.</text>
</comment>
<keyword evidence="10" id="KW-1185">Reference proteome</keyword>
<keyword evidence="4" id="KW-0862">Zinc</keyword>
<dbReference type="Gene3D" id="3.40.50.720">
    <property type="entry name" value="NAD(P)-binding Rossmann-like Domain"/>
    <property type="match status" value="1"/>
</dbReference>
<sequence>MHEENHPDMNDATAAILHGPKDVRIERRPLPQPAAGEVLVKIGAVGLCGSDLHYYAHSENGPNVLRSPTALGHEAAGTVMAGDGPLAAGTRAAIEPAIPCGRCRACRTGRYNQCPHGRCFGSPPTDGALTGYLTVPAEFAHPLPDDFPLTSGALIEPLAVALHAVRRGNVTAGDRVLITGAGPIGLLVLQAARAVGAGETVVTDVNPGRLAHARRLGADRALDTSREPLPQDPAFDIALDCSGIESALTAAAHAVRPGGTVVAVGNPPQPRTTLPLAWMQRQELTLVTAFRYAGEFPAAVSLAATGRIDLESLVTARFPSNVRRTPWRRRSPTPHSSRSSSSREPWPPERSVPEPWPPEQSSPEQPSGPERPPSVSHPSQWGSCPDVPDARSRPAPPRPPAPAGCPRPTTTAAAGCTAARPARPPPSS</sequence>
<organism evidence="9 10">
    <name type="scientific">Streptomyces melanosporofaciens</name>
    <dbReference type="NCBI Taxonomy" id="67327"/>
    <lineage>
        <taxon>Bacteria</taxon>
        <taxon>Bacillati</taxon>
        <taxon>Actinomycetota</taxon>
        <taxon>Actinomycetes</taxon>
        <taxon>Kitasatosporales</taxon>
        <taxon>Streptomycetaceae</taxon>
        <taxon>Streptomyces</taxon>
        <taxon>Streptomyces violaceusniger group</taxon>
    </lineage>
</organism>
<dbReference type="SUPFAM" id="SSF51735">
    <property type="entry name" value="NAD(P)-binding Rossmann-fold domains"/>
    <property type="match status" value="1"/>
</dbReference>
<dbReference type="EMBL" id="FNST01000002">
    <property type="protein sequence ID" value="SED13975.1"/>
    <property type="molecule type" value="Genomic_DNA"/>
</dbReference>
<evidence type="ECO:0000256" key="2">
    <source>
        <dbReference type="ARBA" id="ARBA00008072"/>
    </source>
</evidence>
<proteinExistence type="inferred from homology"/>
<evidence type="ECO:0000259" key="7">
    <source>
        <dbReference type="Pfam" id="PF00107"/>
    </source>
</evidence>
<evidence type="ECO:0000256" key="4">
    <source>
        <dbReference type="ARBA" id="ARBA00022833"/>
    </source>
</evidence>
<dbReference type="SUPFAM" id="SSF50129">
    <property type="entry name" value="GroES-like"/>
    <property type="match status" value="1"/>
</dbReference>
<feature type="domain" description="Alcohol dehydrogenase-like N-terminal" evidence="8">
    <location>
        <begin position="35"/>
        <end position="145"/>
    </location>
</feature>
<dbReference type="InterPro" id="IPR045306">
    <property type="entry name" value="SDH-like"/>
</dbReference>
<dbReference type="InterPro" id="IPR013149">
    <property type="entry name" value="ADH-like_C"/>
</dbReference>
<dbReference type="Proteomes" id="UP000198609">
    <property type="component" value="Unassembled WGS sequence"/>
</dbReference>
<evidence type="ECO:0000313" key="9">
    <source>
        <dbReference type="EMBL" id="SED13975.1"/>
    </source>
</evidence>
<dbReference type="InterPro" id="IPR011032">
    <property type="entry name" value="GroES-like_sf"/>
</dbReference>
<dbReference type="PANTHER" id="PTHR43161">
    <property type="entry name" value="SORBITOL DEHYDROGENASE"/>
    <property type="match status" value="1"/>
</dbReference>
<protein>
    <submittedName>
        <fullName evidence="9">L-iditol 2-dehydrogenase</fullName>
    </submittedName>
</protein>
<feature type="domain" description="Alcohol dehydrogenase-like C-terminal" evidence="7">
    <location>
        <begin position="183"/>
        <end position="304"/>
    </location>
</feature>
<keyword evidence="5" id="KW-0560">Oxidoreductase</keyword>
<dbReference type="AlphaFoldDB" id="A0A1H4Y8A1"/>
<dbReference type="Gene3D" id="3.90.180.10">
    <property type="entry name" value="Medium-chain alcohol dehydrogenases, catalytic domain"/>
    <property type="match status" value="1"/>
</dbReference>
<name>A0A1H4Y8A1_STRMJ</name>
<evidence type="ECO:0000256" key="3">
    <source>
        <dbReference type="ARBA" id="ARBA00022723"/>
    </source>
</evidence>
<feature type="compositionally biased region" description="Pro residues" evidence="6">
    <location>
        <begin position="394"/>
        <end position="405"/>
    </location>
</feature>
<dbReference type="InterPro" id="IPR036291">
    <property type="entry name" value="NAD(P)-bd_dom_sf"/>
</dbReference>
<comment type="cofactor">
    <cofactor evidence="1">
        <name>Zn(2+)</name>
        <dbReference type="ChEBI" id="CHEBI:29105"/>
    </cofactor>
</comment>